<accession>A0A7S7RHW6</accession>
<keyword evidence="1" id="KW-0472">Membrane</keyword>
<name>A0A7S7RHW6_CRYPV</name>
<dbReference type="VEuPathDB" id="CryptoDB:CPATCC_0037600"/>
<dbReference type="OMA" id="WCTESIT"/>
<proteinExistence type="predicted"/>
<feature type="transmembrane region" description="Helical" evidence="1">
    <location>
        <begin position="321"/>
        <end position="337"/>
    </location>
</feature>
<protein>
    <submittedName>
        <fullName evidence="2">Uncharacterized protein</fullName>
    </submittedName>
</protein>
<organism evidence="2 3">
    <name type="scientific">Cryptosporidium parvum</name>
    <dbReference type="NCBI Taxonomy" id="5807"/>
    <lineage>
        <taxon>Eukaryota</taxon>
        <taxon>Sar</taxon>
        <taxon>Alveolata</taxon>
        <taxon>Apicomplexa</taxon>
        <taxon>Conoidasida</taxon>
        <taxon>Coccidia</taxon>
        <taxon>Eucoccidiorida</taxon>
        <taxon>Eimeriorina</taxon>
        <taxon>Cryptosporidiidae</taxon>
        <taxon>Cryptosporidium</taxon>
    </lineage>
</organism>
<reference evidence="2 3" key="1">
    <citation type="submission" date="2019-09" db="EMBL/GenBank/DDBJ databases">
        <title>Consistent, comparative and evidence-based genome assembly and annotation for Cryptosporidium parvum, C. hominis and C. tyzzeri.</title>
        <authorList>
            <person name="Baptista R.P."/>
            <person name="Li Y."/>
            <person name="Sateriale A."/>
            <person name="Ansell B."/>
            <person name="Jex A."/>
            <person name="Sanders M."/>
            <person name="Brooks K."/>
            <person name="Tracey A."/>
            <person name="Berriman M."/>
            <person name="Striepen B."/>
            <person name="Cotton J.A."/>
            <person name="Kissinger J.C."/>
        </authorList>
    </citation>
    <scope>NUCLEOTIDE SEQUENCE [LARGE SCALE GENOMIC DNA]</scope>
    <source>
        <strain evidence="2 3">IOWA-ATCC</strain>
    </source>
</reference>
<feature type="transmembrane region" description="Helical" evidence="1">
    <location>
        <begin position="358"/>
        <end position="374"/>
    </location>
</feature>
<feature type="transmembrane region" description="Helical" evidence="1">
    <location>
        <begin position="97"/>
        <end position="117"/>
    </location>
</feature>
<feature type="transmembrane region" description="Helical" evidence="1">
    <location>
        <begin position="180"/>
        <end position="200"/>
    </location>
</feature>
<sequence>MILKNMHLSKNIISRKSAKLQFYRFSKLWHSEVIFKTVIVALLIVINIILLIYTLIKIDGNKCDDFLALFGWMLLLLYCGVLIDIESSRSLKICLSILILINLVCIEKNILMVGITIDFLNLGVLWPIFKYGEIRLDSEEYYEDEYILPLIDSSKKLLNVYYELWRRNSYGGIKSYNGLLVTRCVIMSCIFLCILLFNTVDKYTNFGKNKFTELQNIIYLRSTQIISKTESIDKISKIGGNGIFIAQIMIITLAVLLKPVLSKLVNLIIVFKNKCILTLKSNEMSDGKVKQIVKFNDYEFNHQNLDIESNKQNAFINQNKLLNSCIFFFSVFLFGIITCENREFDIISRMFLIEQDKTIVLCILLPLIGLLTEISTFRDWCWYFIFSWVIYCFNIWSDNSMVKSIASILSGVLFNISAILFVINQTKNSSNNNKVREYILTSYIFQKMCYFLGCSMSKKVFSSHESSIIKNIYLIITNIIIIFNLYFLLYFSSSREIASKQDDNEIEWDVVY</sequence>
<feature type="transmembrane region" description="Helical" evidence="1">
    <location>
        <begin position="472"/>
        <end position="491"/>
    </location>
</feature>
<evidence type="ECO:0000313" key="2">
    <source>
        <dbReference type="EMBL" id="QOY43453.1"/>
    </source>
</evidence>
<evidence type="ECO:0000256" key="1">
    <source>
        <dbReference type="SAM" id="Phobius"/>
    </source>
</evidence>
<dbReference type="EMBL" id="CP044422">
    <property type="protein sequence ID" value="QOY43453.1"/>
    <property type="molecule type" value="Genomic_DNA"/>
</dbReference>
<dbReference type="Proteomes" id="UP000593906">
    <property type="component" value="Chromosome 1"/>
</dbReference>
<feature type="transmembrane region" description="Helical" evidence="1">
    <location>
        <begin position="66"/>
        <end position="85"/>
    </location>
</feature>
<evidence type="ECO:0000313" key="3">
    <source>
        <dbReference type="Proteomes" id="UP000593906"/>
    </source>
</evidence>
<feature type="transmembrane region" description="Helical" evidence="1">
    <location>
        <begin position="238"/>
        <end position="257"/>
    </location>
</feature>
<feature type="transmembrane region" description="Helical" evidence="1">
    <location>
        <begin position="380"/>
        <end position="397"/>
    </location>
</feature>
<gene>
    <name evidence="2" type="ORF">CPATCC_000240</name>
</gene>
<dbReference type="AlphaFoldDB" id="A0A7S7RHW6"/>
<feature type="transmembrane region" description="Helical" evidence="1">
    <location>
        <begin position="404"/>
        <end position="423"/>
    </location>
</feature>
<keyword evidence="1" id="KW-0812">Transmembrane</keyword>
<feature type="transmembrane region" description="Helical" evidence="1">
    <location>
        <begin position="33"/>
        <end position="54"/>
    </location>
</feature>
<keyword evidence="1" id="KW-1133">Transmembrane helix</keyword>